<keyword evidence="3" id="KW-1185">Reference proteome</keyword>
<accession>A0A803QIT1</accession>
<evidence type="ECO:0000256" key="1">
    <source>
        <dbReference type="SAM" id="MobiDB-lite"/>
    </source>
</evidence>
<dbReference type="EMBL" id="UZAU01000818">
    <property type="status" value="NOT_ANNOTATED_CDS"/>
    <property type="molecule type" value="Genomic_DNA"/>
</dbReference>
<organism evidence="2 3">
    <name type="scientific">Cannabis sativa</name>
    <name type="common">Hemp</name>
    <name type="synonym">Marijuana</name>
    <dbReference type="NCBI Taxonomy" id="3483"/>
    <lineage>
        <taxon>Eukaryota</taxon>
        <taxon>Viridiplantae</taxon>
        <taxon>Streptophyta</taxon>
        <taxon>Embryophyta</taxon>
        <taxon>Tracheophyta</taxon>
        <taxon>Spermatophyta</taxon>
        <taxon>Magnoliopsida</taxon>
        <taxon>eudicotyledons</taxon>
        <taxon>Gunneridae</taxon>
        <taxon>Pentapetalae</taxon>
        <taxon>rosids</taxon>
        <taxon>fabids</taxon>
        <taxon>Rosales</taxon>
        <taxon>Cannabaceae</taxon>
        <taxon>Cannabis</taxon>
    </lineage>
</organism>
<dbReference type="PANTHER" id="PTHR47481:SF22">
    <property type="entry name" value="RETROTRANSPOSON GAG DOMAIN-CONTAINING PROTEIN"/>
    <property type="match status" value="1"/>
</dbReference>
<dbReference type="Gramene" id="evm.model.10.1187">
    <property type="protein sequence ID" value="cds.evm.model.10.1187"/>
    <property type="gene ID" value="evm.TU.10.1187"/>
</dbReference>
<proteinExistence type="predicted"/>
<reference evidence="2" key="1">
    <citation type="submission" date="2021-03" db="UniProtKB">
        <authorList>
            <consortium name="EnsemblPlants"/>
        </authorList>
    </citation>
    <scope>IDENTIFICATION</scope>
</reference>
<feature type="compositionally biased region" description="Polar residues" evidence="1">
    <location>
        <begin position="131"/>
        <end position="151"/>
    </location>
</feature>
<dbReference type="Proteomes" id="UP000596661">
    <property type="component" value="Unassembled WGS sequence"/>
</dbReference>
<dbReference type="EnsemblPlants" id="evm.model.10.1187">
    <property type="protein sequence ID" value="cds.evm.model.10.1187"/>
    <property type="gene ID" value="evm.TU.10.1187"/>
</dbReference>
<dbReference type="PANTHER" id="PTHR47481">
    <property type="match status" value="1"/>
</dbReference>
<sequence>MELDPMLLSTHQPSTQSMANQGLRVTLNLDYEHWIMSEQILMGWIYSSMTKLIATEIMGCATLAALWRALDRAHYIVKMVSRPNISWHEVQHLLLSFYSKLESLQGVNGNTKSRNVGLASSSSGPPINLAVTNMATKPKSNPNPSQGKANYNSYPGGNRGGIGGNRGSGYGISNNTKQICQVCDKYFHSATHYYNQYDEASMGQDPKTSQQPSGQGGGHAACSPKAIDNNIWYVGTGASNHITSTMSNLN</sequence>
<feature type="region of interest" description="Disordered" evidence="1">
    <location>
        <begin position="200"/>
        <end position="221"/>
    </location>
</feature>
<protein>
    <submittedName>
        <fullName evidence="2">Uncharacterized protein</fullName>
    </submittedName>
</protein>
<dbReference type="AlphaFoldDB" id="A0A803QIT1"/>
<feature type="region of interest" description="Disordered" evidence="1">
    <location>
        <begin position="131"/>
        <end position="162"/>
    </location>
</feature>
<evidence type="ECO:0000313" key="2">
    <source>
        <dbReference type="EnsemblPlants" id="cds.evm.model.10.1187"/>
    </source>
</evidence>
<evidence type="ECO:0000313" key="3">
    <source>
        <dbReference type="Proteomes" id="UP000596661"/>
    </source>
</evidence>
<name>A0A803QIT1_CANSA</name>